<dbReference type="EMBL" id="LR778114">
    <property type="protein sequence ID" value="CAB1129230.1"/>
    <property type="molecule type" value="Genomic_DNA"/>
</dbReference>
<evidence type="ECO:0000313" key="2">
    <source>
        <dbReference type="Proteomes" id="UP000503399"/>
    </source>
</evidence>
<accession>A0A6F8ZH09</accession>
<dbReference type="KEGG" id="hfv:R50_1729"/>
<reference evidence="1 2" key="1">
    <citation type="submission" date="2020-02" db="EMBL/GenBank/DDBJ databases">
        <authorList>
            <person name="Hogendoorn C."/>
        </authorList>
    </citation>
    <scope>NUCLEOTIDE SEQUENCE [LARGE SCALE GENOMIC DNA]</scope>
    <source>
        <strain evidence="1">R501</strain>
    </source>
</reference>
<protein>
    <submittedName>
        <fullName evidence="1">4Fe-4S ferredoxin, iron-sulfur binding</fullName>
    </submittedName>
</protein>
<gene>
    <name evidence="1" type="ORF">R50_1729</name>
</gene>
<sequence length="139" mass="14831">MAGAVLAAGAGGAAIHRRRRQRQVAAARRRAAAVLLEAIALYLAAGSGFWPAVEGAVAMAGDPGLREVARAVLAGEVPAPLPAEWEELVTWLGRGRRGAWRRRRPNGSWRRGAPARKRCRPVPLPAPRCGWPSFPPCSC</sequence>
<organism evidence="1 2">
    <name type="scientific">Candidatus Hydrogenisulfobacillus filiaventi</name>
    <dbReference type="NCBI Taxonomy" id="2707344"/>
    <lineage>
        <taxon>Bacteria</taxon>
        <taxon>Bacillati</taxon>
        <taxon>Bacillota</taxon>
        <taxon>Clostridia</taxon>
        <taxon>Eubacteriales</taxon>
        <taxon>Clostridiales Family XVII. Incertae Sedis</taxon>
        <taxon>Candidatus Hydrogenisulfobacillus</taxon>
    </lineage>
</organism>
<proteinExistence type="predicted"/>
<dbReference type="AlphaFoldDB" id="A0A6F8ZH09"/>
<evidence type="ECO:0000313" key="1">
    <source>
        <dbReference type="EMBL" id="CAB1129230.1"/>
    </source>
</evidence>
<keyword evidence="2" id="KW-1185">Reference proteome</keyword>
<dbReference type="Proteomes" id="UP000503399">
    <property type="component" value="Chromosome"/>
</dbReference>
<name>A0A6F8ZH09_9FIRM</name>